<dbReference type="GO" id="GO:0003700">
    <property type="term" value="F:DNA-binding transcription factor activity"/>
    <property type="evidence" value="ECO:0007669"/>
    <property type="project" value="TreeGrafter"/>
</dbReference>
<name>A0A4R5U055_9MICC</name>
<evidence type="ECO:0000256" key="3">
    <source>
        <dbReference type="ARBA" id="ARBA00023163"/>
    </source>
</evidence>
<feature type="domain" description="HTH tetR-type" evidence="5">
    <location>
        <begin position="17"/>
        <end position="77"/>
    </location>
</feature>
<dbReference type="Gene3D" id="1.10.10.60">
    <property type="entry name" value="Homeodomain-like"/>
    <property type="match status" value="1"/>
</dbReference>
<dbReference type="OrthoDB" id="3825402at2"/>
<evidence type="ECO:0000313" key="6">
    <source>
        <dbReference type="EMBL" id="TDK26900.1"/>
    </source>
</evidence>
<evidence type="ECO:0000256" key="1">
    <source>
        <dbReference type="ARBA" id="ARBA00023015"/>
    </source>
</evidence>
<evidence type="ECO:0000256" key="4">
    <source>
        <dbReference type="PROSITE-ProRule" id="PRU00335"/>
    </source>
</evidence>
<dbReference type="AlphaFoldDB" id="A0A4R5U055"/>
<sequence>MSGKRAYTSPSRELGAAETRASILRGASELFAVRGYARVSVADIAAAAGVAAKTVYASVGGKAAILNEIVDRAVVESPGAATVEAVRSLSGIDEVLRELASGTRRGNEGQAVPLEAVYKALPVHEEGEALWERTTASYLEALAQVAEHLRSLGALRPGMSTGEAADLLWLWFGPASWRTLVSERGWSWDRAEEALYRSALASLR</sequence>
<keyword evidence="1" id="KW-0805">Transcription regulation</keyword>
<dbReference type="InterPro" id="IPR001647">
    <property type="entry name" value="HTH_TetR"/>
</dbReference>
<dbReference type="SUPFAM" id="SSF46689">
    <property type="entry name" value="Homeodomain-like"/>
    <property type="match status" value="1"/>
</dbReference>
<reference evidence="6 7" key="1">
    <citation type="submission" date="2019-03" db="EMBL/GenBank/DDBJ databases">
        <title>Arthrobacter sp. nov., an bacterium isolated from biocrust in Mu Us Desert.</title>
        <authorList>
            <person name="Lixiong L."/>
        </authorList>
    </citation>
    <scope>NUCLEOTIDE SEQUENCE [LARGE SCALE GENOMIC DNA]</scope>
    <source>
        <strain evidence="6 7">SLN-3</strain>
    </source>
</reference>
<organism evidence="6 7">
    <name type="scientific">Arthrobacter crusticola</name>
    <dbReference type="NCBI Taxonomy" id="2547960"/>
    <lineage>
        <taxon>Bacteria</taxon>
        <taxon>Bacillati</taxon>
        <taxon>Actinomycetota</taxon>
        <taxon>Actinomycetes</taxon>
        <taxon>Micrococcales</taxon>
        <taxon>Micrococcaceae</taxon>
        <taxon>Arthrobacter</taxon>
    </lineage>
</organism>
<dbReference type="PANTHER" id="PTHR30055">
    <property type="entry name" value="HTH-TYPE TRANSCRIPTIONAL REGULATOR RUTR"/>
    <property type="match status" value="1"/>
</dbReference>
<evidence type="ECO:0000259" key="5">
    <source>
        <dbReference type="PROSITE" id="PS50977"/>
    </source>
</evidence>
<keyword evidence="2 4" id="KW-0238">DNA-binding</keyword>
<dbReference type="Pfam" id="PF00440">
    <property type="entry name" value="TetR_N"/>
    <property type="match status" value="1"/>
</dbReference>
<feature type="DNA-binding region" description="H-T-H motif" evidence="4">
    <location>
        <begin position="40"/>
        <end position="59"/>
    </location>
</feature>
<dbReference type="Proteomes" id="UP000295411">
    <property type="component" value="Unassembled WGS sequence"/>
</dbReference>
<keyword evidence="7" id="KW-1185">Reference proteome</keyword>
<dbReference type="RefSeq" id="WP_133403252.1">
    <property type="nucleotide sequence ID" value="NZ_SMTK01000002.1"/>
</dbReference>
<accession>A0A4R5U055</accession>
<dbReference type="PROSITE" id="PS50977">
    <property type="entry name" value="HTH_TETR_2"/>
    <property type="match status" value="1"/>
</dbReference>
<dbReference type="InterPro" id="IPR009057">
    <property type="entry name" value="Homeodomain-like_sf"/>
</dbReference>
<protein>
    <submittedName>
        <fullName evidence="6">TetR family transcriptional regulator</fullName>
    </submittedName>
</protein>
<dbReference type="InterPro" id="IPR050109">
    <property type="entry name" value="HTH-type_TetR-like_transc_reg"/>
</dbReference>
<proteinExistence type="predicted"/>
<comment type="caution">
    <text evidence="6">The sequence shown here is derived from an EMBL/GenBank/DDBJ whole genome shotgun (WGS) entry which is preliminary data.</text>
</comment>
<dbReference type="PANTHER" id="PTHR30055:SF234">
    <property type="entry name" value="HTH-TYPE TRANSCRIPTIONAL REGULATOR BETI"/>
    <property type="match status" value="1"/>
</dbReference>
<gene>
    <name evidence="6" type="ORF">E2F48_07005</name>
</gene>
<evidence type="ECO:0000256" key="2">
    <source>
        <dbReference type="ARBA" id="ARBA00023125"/>
    </source>
</evidence>
<dbReference type="GO" id="GO:0000976">
    <property type="term" value="F:transcription cis-regulatory region binding"/>
    <property type="evidence" value="ECO:0007669"/>
    <property type="project" value="TreeGrafter"/>
</dbReference>
<evidence type="ECO:0000313" key="7">
    <source>
        <dbReference type="Proteomes" id="UP000295411"/>
    </source>
</evidence>
<dbReference type="Gene3D" id="1.10.357.10">
    <property type="entry name" value="Tetracycline Repressor, domain 2"/>
    <property type="match status" value="1"/>
</dbReference>
<keyword evidence="3" id="KW-0804">Transcription</keyword>
<dbReference type="EMBL" id="SMTK01000002">
    <property type="protein sequence ID" value="TDK26900.1"/>
    <property type="molecule type" value="Genomic_DNA"/>
</dbReference>
<dbReference type="PRINTS" id="PR00455">
    <property type="entry name" value="HTHTETR"/>
</dbReference>